<feature type="compositionally biased region" description="Basic and acidic residues" evidence="1">
    <location>
        <begin position="241"/>
        <end position="266"/>
    </location>
</feature>
<sequence>MSEEQERRHSAPPSPFPLLNSVESSLDMSDMSSPTANKGKQAETSLPAYSKAQFKIDAALLLLYRMSFKDKRQRQLIGIPSLADFERAKAIFSLEGETSRTACLAKAREQFKSPMAPHRSITCFTDWLIKFRKGPNQANGKPMNFGTDNDYERELLLKFNSLGEPTRHRHYTIAPAFTRTQPGSPMMFPTFISQIPYNNITTPIPTSEFPYPTSRITHITPNLNPIPHTPWRQMIPSLPPPEHENDHASKELPRKSPHGLRREHNARVAPDSDPPSPSDSSSDNEPRRHRNHGRHRPRRNNHHRRYASPSPDHRRGNNHHTKLKPEDIMMFDPEETGVRNFILRFQQIARIYGDRPWSYLDVYVERHWNGL</sequence>
<gene>
    <name evidence="2" type="ORF">EMCG_01102</name>
</gene>
<dbReference type="Proteomes" id="UP000034164">
    <property type="component" value="Unassembled WGS sequence"/>
</dbReference>
<feature type="compositionally biased region" description="Polar residues" evidence="1">
    <location>
        <begin position="21"/>
        <end position="44"/>
    </location>
</feature>
<dbReference type="AlphaFoldDB" id="A0A0G2IA02"/>
<proteinExistence type="predicted"/>
<dbReference type="OrthoDB" id="10647115at2759"/>
<evidence type="ECO:0000313" key="2">
    <source>
        <dbReference type="EMBL" id="KKZ67373.1"/>
    </source>
</evidence>
<feature type="compositionally biased region" description="Basic residues" evidence="1">
    <location>
        <begin position="287"/>
        <end position="306"/>
    </location>
</feature>
<reference evidence="3" key="1">
    <citation type="journal article" date="2015" name="PLoS Genet.">
        <title>The dynamic genome and transcriptome of the human fungal pathogen Blastomyces and close relative Emmonsia.</title>
        <authorList>
            <person name="Munoz J.F."/>
            <person name="Gauthier G.M."/>
            <person name="Desjardins C.A."/>
            <person name="Gallo J.E."/>
            <person name="Holder J."/>
            <person name="Sullivan T.D."/>
            <person name="Marty A.J."/>
            <person name="Carmen J.C."/>
            <person name="Chen Z."/>
            <person name="Ding L."/>
            <person name="Gujja S."/>
            <person name="Magrini V."/>
            <person name="Misas E."/>
            <person name="Mitreva M."/>
            <person name="Priest M."/>
            <person name="Saif S."/>
            <person name="Whiston E.A."/>
            <person name="Young S."/>
            <person name="Zeng Q."/>
            <person name="Goldman W.E."/>
            <person name="Mardis E.R."/>
            <person name="Taylor J.W."/>
            <person name="McEwen J.G."/>
            <person name="Clay O.K."/>
            <person name="Klein B.S."/>
            <person name="Cuomo C.A."/>
        </authorList>
    </citation>
    <scope>NUCLEOTIDE SEQUENCE [LARGE SCALE GENOMIC DNA]</scope>
    <source>
        <strain evidence="3">UAMH 3008</strain>
    </source>
</reference>
<evidence type="ECO:0000256" key="1">
    <source>
        <dbReference type="SAM" id="MobiDB-lite"/>
    </source>
</evidence>
<feature type="region of interest" description="Disordered" evidence="1">
    <location>
        <begin position="220"/>
        <end position="325"/>
    </location>
</feature>
<dbReference type="EMBL" id="LCZI01000269">
    <property type="protein sequence ID" value="KKZ67373.1"/>
    <property type="molecule type" value="Genomic_DNA"/>
</dbReference>
<name>A0A0G2IA02_9EURO</name>
<accession>A0A0G2IA02</accession>
<feature type="region of interest" description="Disordered" evidence="1">
    <location>
        <begin position="1"/>
        <end position="44"/>
    </location>
</feature>
<organism evidence="2 3">
    <name type="scientific">[Emmonsia] crescens</name>
    <dbReference type="NCBI Taxonomy" id="73230"/>
    <lineage>
        <taxon>Eukaryota</taxon>
        <taxon>Fungi</taxon>
        <taxon>Dikarya</taxon>
        <taxon>Ascomycota</taxon>
        <taxon>Pezizomycotina</taxon>
        <taxon>Eurotiomycetes</taxon>
        <taxon>Eurotiomycetidae</taxon>
        <taxon>Onygenales</taxon>
        <taxon>Ajellomycetaceae</taxon>
        <taxon>Emergomyces</taxon>
    </lineage>
</organism>
<evidence type="ECO:0000313" key="3">
    <source>
        <dbReference type="Proteomes" id="UP000034164"/>
    </source>
</evidence>
<comment type="caution">
    <text evidence="2">The sequence shown here is derived from an EMBL/GenBank/DDBJ whole genome shotgun (WGS) entry which is preliminary data.</text>
</comment>
<dbReference type="VEuPathDB" id="FungiDB:EMCG_01102"/>
<protein>
    <submittedName>
        <fullName evidence="2">Uncharacterized protein</fullName>
    </submittedName>
</protein>